<organism evidence="3 4">
    <name type="scientific">Nitratireductor arenosus</name>
    <dbReference type="NCBI Taxonomy" id="2682096"/>
    <lineage>
        <taxon>Bacteria</taxon>
        <taxon>Pseudomonadati</taxon>
        <taxon>Pseudomonadota</taxon>
        <taxon>Alphaproteobacteria</taxon>
        <taxon>Hyphomicrobiales</taxon>
        <taxon>Phyllobacteriaceae</taxon>
        <taxon>Nitratireductor</taxon>
    </lineage>
</organism>
<dbReference type="RefSeq" id="WP_156713234.1">
    <property type="nucleotide sequence ID" value="NZ_WPHG01000003.1"/>
</dbReference>
<evidence type="ECO:0000256" key="2">
    <source>
        <dbReference type="RuleBase" id="RU003452"/>
    </source>
</evidence>
<sequence length="292" mass="32977">MEARHDLTDRTVPANDPGAAGLDLDAYFRRISYHGERAATLAVLRRLHRLHPQAIAFENLDPLLGRPVNLDLASVQDKLVRSRRGGYCFEHNLLFWRVLAALGFEVTGLAARVMWGQPDETVIPRAHMLLRIALDGETWLADVGFGRMTLTAPLRLAAGVVQSTPHEDYRIVDGGDHFRLQAAVDGDWRPVYHFDLQPQQPIDYRVSSYYMATHPQSHFTWTIMAARPTPEGRFTLSNDRLTFRGLDGTNRQRRLESTDDFVETFRTDFGVEVPDQAGFAARIRATGILKDA</sequence>
<dbReference type="Proteomes" id="UP000463224">
    <property type="component" value="Unassembled WGS sequence"/>
</dbReference>
<dbReference type="Pfam" id="PF00797">
    <property type="entry name" value="Acetyltransf_2"/>
    <property type="match status" value="1"/>
</dbReference>
<evidence type="ECO:0000256" key="1">
    <source>
        <dbReference type="ARBA" id="ARBA00006547"/>
    </source>
</evidence>
<dbReference type="AlphaFoldDB" id="A0A844QKV7"/>
<evidence type="ECO:0000313" key="3">
    <source>
        <dbReference type="EMBL" id="MVA98279.1"/>
    </source>
</evidence>
<evidence type="ECO:0000313" key="4">
    <source>
        <dbReference type="Proteomes" id="UP000463224"/>
    </source>
</evidence>
<dbReference type="SUPFAM" id="SSF54001">
    <property type="entry name" value="Cysteine proteinases"/>
    <property type="match status" value="1"/>
</dbReference>
<accession>A0A844QKV7</accession>
<name>A0A844QKV7_9HYPH</name>
<dbReference type="InterPro" id="IPR001447">
    <property type="entry name" value="Arylamine_N-AcTrfase"/>
</dbReference>
<proteinExistence type="inferred from homology"/>
<dbReference type="Gene3D" id="3.30.2140.10">
    <property type="entry name" value="Arylamine N-acetyltransferase"/>
    <property type="match status" value="1"/>
</dbReference>
<reference evidence="3 4" key="1">
    <citation type="submission" date="2019-12" db="EMBL/GenBank/DDBJ databases">
        <title>Nitratireductor arenosus sp. nov., Isolated from sea sand, Jeju island, South Korea.</title>
        <authorList>
            <person name="Kim W."/>
        </authorList>
    </citation>
    <scope>NUCLEOTIDE SEQUENCE [LARGE SCALE GENOMIC DNA]</scope>
    <source>
        <strain evidence="3 4">CAU 1489</strain>
    </source>
</reference>
<dbReference type="GO" id="GO:0016407">
    <property type="term" value="F:acetyltransferase activity"/>
    <property type="evidence" value="ECO:0007669"/>
    <property type="project" value="InterPro"/>
</dbReference>
<dbReference type="EMBL" id="WPHG01000003">
    <property type="protein sequence ID" value="MVA98279.1"/>
    <property type="molecule type" value="Genomic_DNA"/>
</dbReference>
<dbReference type="Gene3D" id="2.40.128.150">
    <property type="entry name" value="Cysteine proteinases"/>
    <property type="match status" value="1"/>
</dbReference>
<dbReference type="InterPro" id="IPR038765">
    <property type="entry name" value="Papain-like_cys_pep_sf"/>
</dbReference>
<comment type="similarity">
    <text evidence="1 2">Belongs to the arylamine N-acetyltransferase family.</text>
</comment>
<protein>
    <submittedName>
        <fullName evidence="3">Arylamine N-acetyltransferase</fullName>
    </submittedName>
</protein>
<keyword evidence="4" id="KW-1185">Reference proteome</keyword>
<comment type="caution">
    <text evidence="3">The sequence shown here is derived from an EMBL/GenBank/DDBJ whole genome shotgun (WGS) entry which is preliminary data.</text>
</comment>
<keyword evidence="3" id="KW-0808">Transferase</keyword>
<gene>
    <name evidence="3" type="ORF">GN330_13595</name>
</gene>
<dbReference type="PANTHER" id="PTHR11786">
    <property type="entry name" value="N-HYDROXYARYLAMINE O-ACETYLTRANSFERASE"/>
    <property type="match status" value="1"/>
</dbReference>
<dbReference type="PRINTS" id="PR01543">
    <property type="entry name" value="ANATRNSFRASE"/>
</dbReference>
<dbReference type="PANTHER" id="PTHR11786:SF0">
    <property type="entry name" value="ARYLAMINE N-ACETYLTRANSFERASE 4-RELATED"/>
    <property type="match status" value="1"/>
</dbReference>